<evidence type="ECO:0000256" key="1">
    <source>
        <dbReference type="SAM" id="MobiDB-lite"/>
    </source>
</evidence>
<dbReference type="AlphaFoldDB" id="B2WGQ8"/>
<feature type="region of interest" description="Disordered" evidence="1">
    <location>
        <begin position="539"/>
        <end position="579"/>
    </location>
</feature>
<dbReference type="STRING" id="426418.B2WGQ8"/>
<gene>
    <name evidence="2" type="ORF">PTRG_09114</name>
</gene>
<feature type="region of interest" description="Disordered" evidence="1">
    <location>
        <begin position="1"/>
        <end position="25"/>
    </location>
</feature>
<name>B2WGQ8_PYRTR</name>
<reference evidence="3" key="1">
    <citation type="journal article" date="2013" name="G3 (Bethesda)">
        <title>Comparative genomics of a plant-pathogenic fungus, Pyrenophora tritici-repentis, reveals transduplication and the impact of repeat elements on pathogenicity and population divergence.</title>
        <authorList>
            <person name="Manning V.A."/>
            <person name="Pandelova I."/>
            <person name="Dhillon B."/>
            <person name="Wilhelm L.J."/>
            <person name="Goodwin S.B."/>
            <person name="Berlin A.M."/>
            <person name="Figueroa M."/>
            <person name="Freitag M."/>
            <person name="Hane J.K."/>
            <person name="Henrissat B."/>
            <person name="Holman W.H."/>
            <person name="Kodira C.D."/>
            <person name="Martin J."/>
            <person name="Oliver R.P."/>
            <person name="Robbertse B."/>
            <person name="Schackwitz W."/>
            <person name="Schwartz D.C."/>
            <person name="Spatafora J.W."/>
            <person name="Turgeon B.G."/>
            <person name="Yandava C."/>
            <person name="Young S."/>
            <person name="Zhou S."/>
            <person name="Zeng Q."/>
            <person name="Grigoriev I.V."/>
            <person name="Ma L.-J."/>
            <person name="Ciuffetti L.M."/>
        </authorList>
    </citation>
    <scope>NUCLEOTIDE SEQUENCE [LARGE SCALE GENOMIC DNA]</scope>
    <source>
        <strain evidence="3">Pt-1C-BFP</strain>
    </source>
</reference>
<evidence type="ECO:0000313" key="2">
    <source>
        <dbReference type="EMBL" id="EDU42165.1"/>
    </source>
</evidence>
<evidence type="ECO:0000313" key="3">
    <source>
        <dbReference type="Proteomes" id="UP000001471"/>
    </source>
</evidence>
<dbReference type="EMBL" id="DS231624">
    <property type="protein sequence ID" value="EDU42165.1"/>
    <property type="molecule type" value="Genomic_DNA"/>
</dbReference>
<protein>
    <submittedName>
        <fullName evidence="2">Uncharacterized protein</fullName>
    </submittedName>
</protein>
<feature type="compositionally biased region" description="Low complexity" evidence="1">
    <location>
        <begin position="1"/>
        <end position="22"/>
    </location>
</feature>
<accession>B2WGQ8</accession>
<dbReference type="InParanoid" id="B2WGQ8"/>
<organism evidence="2 3">
    <name type="scientific">Pyrenophora tritici-repentis (strain Pt-1C-BFP)</name>
    <name type="common">Wheat tan spot fungus</name>
    <name type="synonym">Drechslera tritici-repentis</name>
    <dbReference type="NCBI Taxonomy" id="426418"/>
    <lineage>
        <taxon>Eukaryota</taxon>
        <taxon>Fungi</taxon>
        <taxon>Dikarya</taxon>
        <taxon>Ascomycota</taxon>
        <taxon>Pezizomycotina</taxon>
        <taxon>Dothideomycetes</taxon>
        <taxon>Pleosporomycetidae</taxon>
        <taxon>Pleosporales</taxon>
        <taxon>Pleosporineae</taxon>
        <taxon>Pleosporaceae</taxon>
        <taxon>Pyrenophora</taxon>
    </lineage>
</organism>
<dbReference type="eggNOG" id="ENOG502S5WK">
    <property type="taxonomic scope" value="Eukaryota"/>
</dbReference>
<feature type="compositionally biased region" description="Polar residues" evidence="1">
    <location>
        <begin position="555"/>
        <end position="574"/>
    </location>
</feature>
<dbReference type="OrthoDB" id="3825435at2759"/>
<dbReference type="HOGENOM" id="CLU_370120_0_0_1"/>
<sequence length="752" mass="85094">MLSQGKKAASGSNSAGKKAAPKIPQDDGELVSVDWVVPKLKTKAKNKQGQRDHRHVTAYARTLYNRPPEGLTFGQEPLADAQFRTPIYQIAKSKDLADPDLNRSSASLRDLFNAIKESSLNGPADPYHINNLCALFGEDENTALVLSRAVGEDILVLGEDRELVVNVGPETARIQLIRQETADESERLGYFIELPRETSVTVNGITYANFTLLSDTPGPPFYIGPLEGYAVIELLSQPVFFFRDQASLKQTGPSRVVQPEELNQDVCAYMSRSIPSAEQIPRNLDLIPRVVAAVNYRQPRESGFSFYLESHHFRPGRTSISYLNRNGSHYLVIARIDSGNLSVRIMDPMEDMERAMPDFAAWVPSAQATTTEASFTYTVLNAWALAMGLTPNPAFTPNQQQHEVFFIQAQRLFDLALEDGLRWQLLFAFLRCTKFVRRTEEDGEDGNINLPTVRQRFDQSKRTYEDLLHRQAQADTAEEFDLNFDVEYLPLGLEEGLAHNAAFAWDTLTDVQRGEIVHLVREGQWNLQDTADQLRERIEQRRTPPNVAIPPAGTTKKTTGNSTAGTDDTTTSNPPETPCENLRKRLRELLTTEQSATALSNFRYRRSESAELGRWLQGEEADMCVYSVLMAINDLQGYKEGFFIAPYDSIQNAGLEAAARGMRPGRPLIVPYVYEHHIVLLVIQLEDDYTPTMYVLDSMYHYHNRQRHDTIFQKRFDQSQKHRLVPSTFRREKDKFAKISNMGQNFPATHHQ</sequence>
<proteinExistence type="predicted"/>
<dbReference type="Proteomes" id="UP000001471">
    <property type="component" value="Unassembled WGS sequence"/>
</dbReference>